<dbReference type="RefSeq" id="XP_028967484.1">
    <property type="nucleotide sequence ID" value="XM_029111651.1"/>
</dbReference>
<dbReference type="InterPro" id="IPR036060">
    <property type="entry name" value="Znf_C2H2C_sf"/>
</dbReference>
<keyword evidence="3" id="KW-0479">Metal-binding</keyword>
<feature type="region of interest" description="Disordered" evidence="10">
    <location>
        <begin position="445"/>
        <end position="540"/>
    </location>
</feature>
<keyword evidence="4" id="KW-0677">Repeat</keyword>
<feature type="region of interest" description="Disordered" evidence="10">
    <location>
        <begin position="1"/>
        <end position="38"/>
    </location>
</feature>
<evidence type="ECO:0000256" key="5">
    <source>
        <dbReference type="ARBA" id="ARBA00022771"/>
    </source>
</evidence>
<protein>
    <submittedName>
        <fullName evidence="13">Uncharacterized protein LOC100897255</fullName>
    </submittedName>
</protein>
<proteinExistence type="inferred from homology"/>
<dbReference type="Gene3D" id="4.10.320.30">
    <property type="match status" value="5"/>
</dbReference>
<dbReference type="PANTHER" id="PTHR10816">
    <property type="entry name" value="MYELIN TRANSCRIPTION FACTOR 1-RELATED"/>
    <property type="match status" value="1"/>
</dbReference>
<gene>
    <name evidence="13" type="primary">LOC100897255</name>
</gene>
<evidence type="ECO:0000256" key="8">
    <source>
        <dbReference type="ARBA" id="ARBA00023163"/>
    </source>
</evidence>
<comment type="subcellular location">
    <subcellularLocation>
        <location evidence="1">Nucleus</location>
    </subcellularLocation>
</comment>
<keyword evidence="11" id="KW-0812">Transmembrane</keyword>
<dbReference type="GO" id="GO:0007399">
    <property type="term" value="P:nervous system development"/>
    <property type="evidence" value="ECO:0007669"/>
    <property type="project" value="UniProtKB-KW"/>
</dbReference>
<dbReference type="PANTHER" id="PTHR10816:SF15">
    <property type="entry name" value="MYELIN TRANSCRIPTION FACTOR 1-LIKE PROTEIN"/>
    <property type="match status" value="1"/>
</dbReference>
<dbReference type="GO" id="GO:0000981">
    <property type="term" value="F:DNA-binding transcription factor activity, RNA polymerase II-specific"/>
    <property type="evidence" value="ECO:0007669"/>
    <property type="project" value="TreeGrafter"/>
</dbReference>
<feature type="region of interest" description="Disordered" evidence="10">
    <location>
        <begin position="952"/>
        <end position="987"/>
    </location>
</feature>
<evidence type="ECO:0000313" key="12">
    <source>
        <dbReference type="Proteomes" id="UP000694867"/>
    </source>
</evidence>
<keyword evidence="11" id="KW-0472">Membrane</keyword>
<keyword evidence="11" id="KW-1133">Transmembrane helix</keyword>
<dbReference type="Proteomes" id="UP000694867">
    <property type="component" value="Unplaced"/>
</dbReference>
<name>A0AAJ7WHN6_9ACAR</name>
<evidence type="ECO:0000256" key="2">
    <source>
        <dbReference type="ARBA" id="ARBA00010194"/>
    </source>
</evidence>
<feature type="compositionally biased region" description="Basic and acidic residues" evidence="10">
    <location>
        <begin position="20"/>
        <end position="38"/>
    </location>
</feature>
<evidence type="ECO:0000256" key="6">
    <source>
        <dbReference type="ARBA" id="ARBA00022833"/>
    </source>
</evidence>
<keyword evidence="7" id="KW-0805">Transcription regulation</keyword>
<accession>A0AAJ7WHN6</accession>
<keyword evidence="12" id="KW-1185">Reference proteome</keyword>
<dbReference type="GO" id="GO:0000978">
    <property type="term" value="F:RNA polymerase II cis-regulatory region sequence-specific DNA binding"/>
    <property type="evidence" value="ECO:0007669"/>
    <property type="project" value="TreeGrafter"/>
</dbReference>
<sequence length="1119" mass="121103">MRAGRAVRHQQLQTALKRKRSEERDGVVKKPKDEEDTAKKLQETEEALRSLSGAGLFLQSNGDDPADTPFVDLFEKEAHADKPPSAVASAWKDVVSVSSCSSNGSAPSPALNIVTSPRLDLSCVKQEPPSTPQANAASPEEQRIEDAPKQLYSEDQNRAGLLGRKSCAFESSSNYFVFFFFCFYYYKYHYYYYFFFYLQPQQQQQQKNSASAPTPPSGPVTPIIKRFKQELPDDDDEDDLSNFSVTQTSYLNQYQTSNSSYRSLYNGCSPVSNSGPLPSLHQLQPSLQPLASSALYSSPSLYHTMSQNPSLPPVTPGATTLQPVKIEDVGENSCCSTGSDTSRMATDSPKLENMRFPPHSSRCSTEYTSLGHMSSPGFNQPPVGGLTYQQLTSVGSHHVSAQNNCDNPATAYNEMNKSNETLKTLTYPGERDEEEPPLVIDEGLRLGQQGPQGTGGPPSGGNGNGGRGPGGPQGPSRSVLGHNSVLVTGQGGSPIHSTQPSMLGTVGGVIDDDLISGGTRTPESPNRRTPDGTMKDSKCPTPGCDGTGHVTGLYSHHRSLSGCPRKDKITPEILAQHETILKCPTPGCNGRGHVNSNRNSHRSLSGCPIAAMEKLAQRELKGAQAKHQQHQAAHQQTQSAQLPSTAQSDRVLRPMCFVKQLDVGDYKYPGYVAQTTPRTQLAKELEKYSRPPEYIVPPVGVMGVGGMSGGYYPSTPPQRLPQGSPGILSKSQATSPDSSPPNSPNCLPGGSKPFGATGCSEQTEPVDFSTAPPGHHREFAGYDYEASTPTNHFISAIEHDRSLAVAGPPAVTSIAGTFPNLNQSQGGSNELKCPTPGCDGTGHITGNYSTHRTLSGCPRVGPGQVRALYKTASFADKADAGGMEPLRCPVPGCDGSGHVTGKFQTHRSASGCPIANKNRIRHEYFLSGDFMTSSFRPDPNCLTSGSEGNGNANGTFLSHRGHSGCSRASRTQNKEVEDDGSGSILNQDQQDIRALDEEIADLQEYNAKMESEMQRIRAGIYNAETQCRMAETDNLALEEKTQGLHEYYESLKTNFIQLLDRTNLDEKPTSENFDSYLARLQSLCMDTSKEDNRLLFSTVRQALQDFNMSIDHPNGWVRS</sequence>
<evidence type="ECO:0000256" key="4">
    <source>
        <dbReference type="ARBA" id="ARBA00022737"/>
    </source>
</evidence>
<evidence type="ECO:0000256" key="11">
    <source>
        <dbReference type="SAM" id="Phobius"/>
    </source>
</evidence>
<comment type="similarity">
    <text evidence="2">Belongs to the MYT1 family.</text>
</comment>
<dbReference type="Pfam" id="PF01530">
    <property type="entry name" value="zf-C2HC"/>
    <property type="match status" value="4"/>
</dbReference>
<dbReference type="KEGG" id="goe:100897255"/>
<feature type="transmembrane region" description="Helical" evidence="11">
    <location>
        <begin position="175"/>
        <end position="198"/>
    </location>
</feature>
<feature type="region of interest" description="Disordered" evidence="10">
    <location>
        <begin position="619"/>
        <end position="647"/>
    </location>
</feature>
<organism evidence="12 13">
    <name type="scientific">Galendromus occidentalis</name>
    <name type="common">western predatory mite</name>
    <dbReference type="NCBI Taxonomy" id="34638"/>
    <lineage>
        <taxon>Eukaryota</taxon>
        <taxon>Metazoa</taxon>
        <taxon>Ecdysozoa</taxon>
        <taxon>Arthropoda</taxon>
        <taxon>Chelicerata</taxon>
        <taxon>Arachnida</taxon>
        <taxon>Acari</taxon>
        <taxon>Parasitiformes</taxon>
        <taxon>Mesostigmata</taxon>
        <taxon>Gamasina</taxon>
        <taxon>Phytoseioidea</taxon>
        <taxon>Phytoseiidae</taxon>
        <taxon>Typhlodrominae</taxon>
        <taxon>Galendromus</taxon>
    </lineage>
</organism>
<feature type="compositionally biased region" description="Gly residues" evidence="10">
    <location>
        <begin position="450"/>
        <end position="473"/>
    </location>
</feature>
<evidence type="ECO:0000256" key="1">
    <source>
        <dbReference type="ARBA" id="ARBA00004123"/>
    </source>
</evidence>
<feature type="compositionally biased region" description="Polar residues" evidence="10">
    <location>
        <begin position="333"/>
        <end position="345"/>
    </location>
</feature>
<evidence type="ECO:0000256" key="9">
    <source>
        <dbReference type="ARBA" id="ARBA00023242"/>
    </source>
</evidence>
<feature type="region of interest" description="Disordered" evidence="10">
    <location>
        <begin position="124"/>
        <end position="144"/>
    </location>
</feature>
<evidence type="ECO:0000256" key="3">
    <source>
        <dbReference type="ARBA" id="ARBA00022723"/>
    </source>
</evidence>
<keyword evidence="5" id="KW-0863">Zinc-finger</keyword>
<feature type="compositionally biased region" description="Basic and acidic residues" evidence="10">
    <location>
        <begin position="525"/>
        <end position="538"/>
    </location>
</feature>
<dbReference type="GO" id="GO:0008270">
    <property type="term" value="F:zinc ion binding"/>
    <property type="evidence" value="ECO:0007669"/>
    <property type="project" value="UniProtKB-KW"/>
</dbReference>
<dbReference type="PROSITE" id="PS51802">
    <property type="entry name" value="ZF_CCHHC"/>
    <property type="match status" value="5"/>
</dbReference>
<dbReference type="AlphaFoldDB" id="A0AAJ7WHN6"/>
<evidence type="ECO:0000313" key="13">
    <source>
        <dbReference type="RefSeq" id="XP_028967484.1"/>
    </source>
</evidence>
<keyword evidence="8" id="KW-0804">Transcription</keyword>
<keyword evidence="9" id="KW-0539">Nucleus</keyword>
<reference evidence="13" key="1">
    <citation type="submission" date="2025-08" db="UniProtKB">
        <authorList>
            <consortium name="RefSeq"/>
        </authorList>
    </citation>
    <scope>IDENTIFICATION</scope>
</reference>
<dbReference type="GeneID" id="100897255"/>
<feature type="compositionally biased region" description="Low complexity" evidence="10">
    <location>
        <begin position="623"/>
        <end position="641"/>
    </location>
</feature>
<evidence type="ECO:0000256" key="7">
    <source>
        <dbReference type="ARBA" id="ARBA00023015"/>
    </source>
</evidence>
<dbReference type="FunFam" id="4.10.320.30:FF:000001">
    <property type="entry name" value="Myelin transcription factor 1-like, a"/>
    <property type="match status" value="4"/>
</dbReference>
<dbReference type="SUPFAM" id="SSF103637">
    <property type="entry name" value="CCHHC domain"/>
    <property type="match status" value="4"/>
</dbReference>
<keyword evidence="6" id="KW-0862">Zinc</keyword>
<evidence type="ECO:0000256" key="10">
    <source>
        <dbReference type="SAM" id="MobiDB-lite"/>
    </source>
</evidence>
<dbReference type="GO" id="GO:0005634">
    <property type="term" value="C:nucleus"/>
    <property type="evidence" value="ECO:0007669"/>
    <property type="project" value="UniProtKB-SubCell"/>
</dbReference>
<dbReference type="InterPro" id="IPR002515">
    <property type="entry name" value="Znf_C2H2C"/>
</dbReference>
<feature type="region of interest" description="Disordered" evidence="10">
    <location>
        <begin position="330"/>
        <end position="367"/>
    </location>
</feature>
<feature type="region of interest" description="Disordered" evidence="10">
    <location>
        <begin position="710"/>
        <end position="774"/>
    </location>
</feature>